<dbReference type="Proteomes" id="UP000280307">
    <property type="component" value="Unassembled WGS sequence"/>
</dbReference>
<proteinExistence type="predicted"/>
<dbReference type="InterPro" id="IPR039052">
    <property type="entry name" value="Antitox_PemI-like"/>
</dbReference>
<dbReference type="PANTHER" id="PTHR40516">
    <property type="entry name" value="ANTITOXIN CHPS-RELATED"/>
    <property type="match status" value="1"/>
</dbReference>
<dbReference type="PANTHER" id="PTHR40516:SF1">
    <property type="entry name" value="ANTITOXIN CHPS-RELATED"/>
    <property type="match status" value="1"/>
</dbReference>
<dbReference type="GO" id="GO:0003677">
    <property type="term" value="F:DNA binding"/>
    <property type="evidence" value="ECO:0007669"/>
    <property type="project" value="UniProtKB-KW"/>
</dbReference>
<dbReference type="SUPFAM" id="SSF89447">
    <property type="entry name" value="AbrB/MazE/MraZ-like"/>
    <property type="match status" value="1"/>
</dbReference>
<comment type="caution">
    <text evidence="2">The sequence shown here is derived from an EMBL/GenBank/DDBJ whole genome shotgun (WGS) entry which is preliminary data.</text>
</comment>
<dbReference type="Gene3D" id="2.10.260.10">
    <property type="match status" value="1"/>
</dbReference>
<accession>A0A426U9B6</accession>
<dbReference type="SMART" id="SM00966">
    <property type="entry name" value="SpoVT_AbrB"/>
    <property type="match status" value="1"/>
</dbReference>
<dbReference type="Pfam" id="PF04014">
    <property type="entry name" value="MazE_antitoxin"/>
    <property type="match status" value="1"/>
</dbReference>
<evidence type="ECO:0000259" key="1">
    <source>
        <dbReference type="SMART" id="SM00966"/>
    </source>
</evidence>
<dbReference type="GO" id="GO:0097351">
    <property type="term" value="F:toxin sequestering activity"/>
    <property type="evidence" value="ECO:0007669"/>
    <property type="project" value="InterPro"/>
</dbReference>
<dbReference type="EMBL" id="RSAS01000101">
    <property type="protein sequence ID" value="RRR76745.1"/>
    <property type="molecule type" value="Genomic_DNA"/>
</dbReference>
<sequence>MQSRVQKWGNSLALRIPKSFATEIGLHDDTPVELSLVEGKLVVAPLSLPPFSLEALLDQITPENRHNEEDSGAVVGREVW</sequence>
<keyword evidence="2" id="KW-0238">DNA-binding</keyword>
<organism evidence="2 3">
    <name type="scientific">Candidatus Viridilinea halotolerans</name>
    <dbReference type="NCBI Taxonomy" id="2491704"/>
    <lineage>
        <taxon>Bacteria</taxon>
        <taxon>Bacillati</taxon>
        <taxon>Chloroflexota</taxon>
        <taxon>Chloroflexia</taxon>
        <taxon>Chloroflexales</taxon>
        <taxon>Chloroflexineae</taxon>
        <taxon>Oscillochloridaceae</taxon>
        <taxon>Candidatus Viridilinea</taxon>
    </lineage>
</organism>
<dbReference type="InterPro" id="IPR007159">
    <property type="entry name" value="SpoVT-AbrB_dom"/>
</dbReference>
<name>A0A426U9B6_9CHLR</name>
<reference evidence="2 3" key="1">
    <citation type="submission" date="2018-12" db="EMBL/GenBank/DDBJ databases">
        <title>Genome Sequence of Candidatus Viridilinea halotolerans isolated from saline sulfide-rich spring.</title>
        <authorList>
            <person name="Grouzdev D.S."/>
            <person name="Burganskaya E.I."/>
            <person name="Krutkina M.S."/>
            <person name="Sukhacheva M.V."/>
            <person name="Gorlenko V.M."/>
        </authorList>
    </citation>
    <scope>NUCLEOTIDE SEQUENCE [LARGE SCALE GENOMIC DNA]</scope>
    <source>
        <strain evidence="2">Chok-6</strain>
    </source>
</reference>
<protein>
    <submittedName>
        <fullName evidence="2">AbrB/MazE/SpoVT family DNA-binding domain-containing protein</fullName>
    </submittedName>
</protein>
<dbReference type="AlphaFoldDB" id="A0A426U9B6"/>
<dbReference type="InterPro" id="IPR037914">
    <property type="entry name" value="SpoVT-AbrB_sf"/>
</dbReference>
<evidence type="ECO:0000313" key="2">
    <source>
        <dbReference type="EMBL" id="RRR76745.1"/>
    </source>
</evidence>
<evidence type="ECO:0000313" key="3">
    <source>
        <dbReference type="Proteomes" id="UP000280307"/>
    </source>
</evidence>
<feature type="domain" description="SpoVT-AbrB" evidence="1">
    <location>
        <begin position="6"/>
        <end position="51"/>
    </location>
</feature>
<gene>
    <name evidence="2" type="ORF">EI684_02405</name>
</gene>